<evidence type="ECO:0008006" key="4">
    <source>
        <dbReference type="Google" id="ProtNLM"/>
    </source>
</evidence>
<dbReference type="RefSeq" id="WP_272179624.1">
    <property type="nucleotide sequence ID" value="NZ_JAQOMS010000002.1"/>
</dbReference>
<reference evidence="2 3" key="1">
    <citation type="submission" date="2023-01" db="EMBL/GenBank/DDBJ databases">
        <title>Psychrosphaera sp. nov., isolated from marine algae.</title>
        <authorList>
            <person name="Bayburt H."/>
            <person name="Choi B.J."/>
            <person name="Kim J.M."/>
            <person name="Choi D.G."/>
            <person name="Jeon C.O."/>
        </authorList>
    </citation>
    <scope>NUCLEOTIDE SEQUENCE [LARGE SCALE GENOMIC DNA]</scope>
    <source>
        <strain evidence="2 3">G1-22</strain>
    </source>
</reference>
<keyword evidence="1" id="KW-0732">Signal</keyword>
<accession>A0ABT5FAF6</accession>
<proteinExistence type="predicted"/>
<keyword evidence="3" id="KW-1185">Reference proteome</keyword>
<comment type="caution">
    <text evidence="2">The sequence shown here is derived from an EMBL/GenBank/DDBJ whole genome shotgun (WGS) entry which is preliminary data.</text>
</comment>
<evidence type="ECO:0000313" key="3">
    <source>
        <dbReference type="Proteomes" id="UP001528411"/>
    </source>
</evidence>
<organism evidence="2 3">
    <name type="scientific">Psychrosphaera algicola</name>
    <dbReference type="NCBI Taxonomy" id="3023714"/>
    <lineage>
        <taxon>Bacteria</taxon>
        <taxon>Pseudomonadati</taxon>
        <taxon>Pseudomonadota</taxon>
        <taxon>Gammaproteobacteria</taxon>
        <taxon>Alteromonadales</taxon>
        <taxon>Pseudoalteromonadaceae</taxon>
        <taxon>Psychrosphaera</taxon>
    </lineage>
</organism>
<protein>
    <recommendedName>
        <fullName evidence="4">CopL family metal-binding regulatory protein</fullName>
    </recommendedName>
</protein>
<evidence type="ECO:0000256" key="1">
    <source>
        <dbReference type="SAM" id="SignalP"/>
    </source>
</evidence>
<evidence type="ECO:0000313" key="2">
    <source>
        <dbReference type="EMBL" id="MDC2887848.1"/>
    </source>
</evidence>
<dbReference type="EMBL" id="JAQOMS010000002">
    <property type="protein sequence ID" value="MDC2887848.1"/>
    <property type="molecule type" value="Genomic_DNA"/>
</dbReference>
<feature type="chain" id="PRO_5046941049" description="CopL family metal-binding regulatory protein" evidence="1">
    <location>
        <begin position="25"/>
        <end position="137"/>
    </location>
</feature>
<dbReference type="Proteomes" id="UP001528411">
    <property type="component" value="Unassembled WGS sequence"/>
</dbReference>
<sequence>MSSAFTRACVIITMLLSVIGQSLANTVMPCEMTDSGQHMTMNHTGKTSTSSSMAMHKDMKVSGNMSHGAPSNHEQSGKMDCCDIECSCPANACSTYTFVTVDIQSILSLVTIEKVPSLEHTSPISIYKSFYRPPIIS</sequence>
<feature type="signal peptide" evidence="1">
    <location>
        <begin position="1"/>
        <end position="24"/>
    </location>
</feature>
<gene>
    <name evidence="2" type="ORF">PN838_02085</name>
</gene>
<name>A0ABT5FAF6_9GAMM</name>